<sequence length="190" mass="21335">MSVPNVAESSSSESPQLCRQFTSIDEEQWALAIWAQDSIKEGRLKQIVDTNIRGLVSPKCVKMFAQLAKRCLHKHLKQRPTMAEVVVERNWLEGTLSNIIDPRIDVHLSSLTSFVEIGLCVQEDAVDRPTMEEVVSMLLDRASLALPVAKMREMMTTKRGCSNGISSAVNDNDSHDNYYTGADEDDFYQN</sequence>
<evidence type="ECO:0008006" key="4">
    <source>
        <dbReference type="Google" id="ProtNLM"/>
    </source>
</evidence>
<reference evidence="2 3" key="1">
    <citation type="submission" date="2019-05" db="EMBL/GenBank/DDBJ databases">
        <title>Mikania micrantha, genome provides insights into the molecular mechanism of rapid growth.</title>
        <authorList>
            <person name="Liu B."/>
        </authorList>
    </citation>
    <scope>NUCLEOTIDE SEQUENCE [LARGE SCALE GENOMIC DNA]</scope>
    <source>
        <strain evidence="2">NLD-2019</strain>
        <tissue evidence="2">Leaf</tissue>
    </source>
</reference>
<dbReference type="PANTHER" id="PTHR27003:SF408">
    <property type="entry name" value="PROTEIN KINASE DOMAIN-CONTAINING PROTEIN"/>
    <property type="match status" value="1"/>
</dbReference>
<feature type="compositionally biased region" description="Polar residues" evidence="1">
    <location>
        <begin position="161"/>
        <end position="171"/>
    </location>
</feature>
<evidence type="ECO:0000256" key="1">
    <source>
        <dbReference type="SAM" id="MobiDB-lite"/>
    </source>
</evidence>
<evidence type="ECO:0000313" key="2">
    <source>
        <dbReference type="EMBL" id="KAD2393979.1"/>
    </source>
</evidence>
<proteinExistence type="predicted"/>
<dbReference type="OrthoDB" id="4062651at2759"/>
<dbReference type="SUPFAM" id="SSF56112">
    <property type="entry name" value="Protein kinase-like (PK-like)"/>
    <property type="match status" value="1"/>
</dbReference>
<accession>A0A5N6LP69</accession>
<dbReference type="GO" id="GO:0009506">
    <property type="term" value="C:plasmodesma"/>
    <property type="evidence" value="ECO:0007669"/>
    <property type="project" value="TreeGrafter"/>
</dbReference>
<name>A0A5N6LP69_9ASTR</name>
<dbReference type="PANTHER" id="PTHR27003">
    <property type="entry name" value="OS07G0166700 PROTEIN"/>
    <property type="match status" value="1"/>
</dbReference>
<dbReference type="Gene3D" id="1.10.510.10">
    <property type="entry name" value="Transferase(Phosphotransferase) domain 1"/>
    <property type="match status" value="1"/>
</dbReference>
<gene>
    <name evidence="2" type="ORF">E3N88_40956</name>
</gene>
<protein>
    <recommendedName>
        <fullName evidence="4">Serine-threonine/tyrosine-protein kinase catalytic domain-containing protein</fullName>
    </recommendedName>
</protein>
<dbReference type="GO" id="GO:0005886">
    <property type="term" value="C:plasma membrane"/>
    <property type="evidence" value="ECO:0007669"/>
    <property type="project" value="TreeGrafter"/>
</dbReference>
<dbReference type="GO" id="GO:0004714">
    <property type="term" value="F:transmembrane receptor protein tyrosine kinase activity"/>
    <property type="evidence" value="ECO:0007669"/>
    <property type="project" value="InterPro"/>
</dbReference>
<organism evidence="2 3">
    <name type="scientific">Mikania micrantha</name>
    <name type="common">bitter vine</name>
    <dbReference type="NCBI Taxonomy" id="192012"/>
    <lineage>
        <taxon>Eukaryota</taxon>
        <taxon>Viridiplantae</taxon>
        <taxon>Streptophyta</taxon>
        <taxon>Embryophyta</taxon>
        <taxon>Tracheophyta</taxon>
        <taxon>Spermatophyta</taxon>
        <taxon>Magnoliopsida</taxon>
        <taxon>eudicotyledons</taxon>
        <taxon>Gunneridae</taxon>
        <taxon>Pentapetalae</taxon>
        <taxon>asterids</taxon>
        <taxon>campanulids</taxon>
        <taxon>Asterales</taxon>
        <taxon>Asteraceae</taxon>
        <taxon>Asteroideae</taxon>
        <taxon>Heliantheae alliance</taxon>
        <taxon>Eupatorieae</taxon>
        <taxon>Mikania</taxon>
    </lineage>
</organism>
<comment type="caution">
    <text evidence="2">The sequence shown here is derived from an EMBL/GenBank/DDBJ whole genome shotgun (WGS) entry which is preliminary data.</text>
</comment>
<dbReference type="AlphaFoldDB" id="A0A5N6LP69"/>
<evidence type="ECO:0000313" key="3">
    <source>
        <dbReference type="Proteomes" id="UP000326396"/>
    </source>
</evidence>
<keyword evidence="3" id="KW-1185">Reference proteome</keyword>
<dbReference type="EMBL" id="SZYD01000019">
    <property type="protein sequence ID" value="KAD2393979.1"/>
    <property type="molecule type" value="Genomic_DNA"/>
</dbReference>
<dbReference type="InterPro" id="IPR011009">
    <property type="entry name" value="Kinase-like_dom_sf"/>
</dbReference>
<dbReference type="Proteomes" id="UP000326396">
    <property type="component" value="Linkage Group LG9"/>
</dbReference>
<dbReference type="InterPro" id="IPR045272">
    <property type="entry name" value="ANXUR1/2-like"/>
</dbReference>
<feature type="region of interest" description="Disordered" evidence="1">
    <location>
        <begin position="161"/>
        <end position="190"/>
    </location>
</feature>